<feature type="transmembrane region" description="Helical" evidence="1">
    <location>
        <begin position="88"/>
        <end position="109"/>
    </location>
</feature>
<dbReference type="PANTHER" id="PTHR46826">
    <property type="match status" value="1"/>
</dbReference>
<dbReference type="Proteomes" id="UP000798046">
    <property type="component" value="Unassembled WGS sequence"/>
</dbReference>
<organism evidence="3 4">
    <name type="scientific">Oryzomonas sagensis</name>
    <dbReference type="NCBI Taxonomy" id="2603857"/>
    <lineage>
        <taxon>Bacteria</taxon>
        <taxon>Pseudomonadati</taxon>
        <taxon>Thermodesulfobacteriota</taxon>
        <taxon>Desulfuromonadia</taxon>
        <taxon>Geobacterales</taxon>
        <taxon>Geobacteraceae</taxon>
        <taxon>Oryzomonas</taxon>
    </lineage>
</organism>
<dbReference type="EMBL" id="VZRA01000001">
    <property type="protein sequence ID" value="KAB0671215.1"/>
    <property type="molecule type" value="Genomic_DNA"/>
</dbReference>
<evidence type="ECO:0000313" key="3">
    <source>
        <dbReference type="EMBL" id="KAB0671215.1"/>
    </source>
</evidence>
<dbReference type="InterPro" id="IPR053240">
    <property type="entry name" value="VTT_domain"/>
</dbReference>
<dbReference type="InterPro" id="IPR032816">
    <property type="entry name" value="VTT_dom"/>
</dbReference>
<gene>
    <name evidence="3" type="ORF">F6V30_01085</name>
</gene>
<reference evidence="3 4" key="1">
    <citation type="journal article" date="2020" name="Microorganisms">
        <title>Description of Three Novel Members in the Family Geobacteraceae, Oryzomonas japonicum gen. nov., sp. nov., Oryzomonas sagensis sp. nov., and Oryzomonas ruber sp. nov.</title>
        <authorList>
            <person name="Xu Z."/>
            <person name="Masuda Y."/>
            <person name="Hayakawa C."/>
            <person name="Ushijima N."/>
            <person name="Kawano K."/>
            <person name="Shiratori Y."/>
            <person name="Senoo K."/>
            <person name="Itoh H."/>
        </authorList>
    </citation>
    <scope>NUCLEOTIDE SEQUENCE [LARGE SCALE GENOMIC DNA]</scope>
    <source>
        <strain evidence="3 4">Red100</strain>
    </source>
</reference>
<keyword evidence="4" id="KW-1185">Reference proteome</keyword>
<sequence length="233" mass="25085">MRWKKLLIALAGGLGVGLFLWFDLGRFLTLEALRANRQSLMAYHAAHRALMAAGFMAVYIIQTALSLPGAAVLSLAAGAIFGSLRGTVYANIAATIGATLAFLVTRYLLRDAIQNRFGTRLETMNRELEARGFNYLLFLRLVPLFPFFLINLAAGLTRLPLRTFVLGTMIGIIPGGFVYVNAGASLATVTSLSGIASPRVLGSFALLGLFALLPVLYNRRKAGRTPPNPPAES</sequence>
<evidence type="ECO:0000313" key="4">
    <source>
        <dbReference type="Proteomes" id="UP000798046"/>
    </source>
</evidence>
<dbReference type="RefSeq" id="WP_151154688.1">
    <property type="nucleotide sequence ID" value="NZ_VZRA01000001.1"/>
</dbReference>
<proteinExistence type="predicted"/>
<feature type="transmembrane region" description="Helical" evidence="1">
    <location>
        <begin position="49"/>
        <end position="76"/>
    </location>
</feature>
<feature type="transmembrane region" description="Helical" evidence="1">
    <location>
        <begin position="133"/>
        <end position="154"/>
    </location>
</feature>
<feature type="domain" description="VTT" evidence="2">
    <location>
        <begin position="71"/>
        <end position="184"/>
    </location>
</feature>
<feature type="transmembrane region" description="Helical" evidence="1">
    <location>
        <begin position="161"/>
        <end position="180"/>
    </location>
</feature>
<keyword evidence="1" id="KW-1133">Transmembrane helix</keyword>
<dbReference type="Pfam" id="PF09335">
    <property type="entry name" value="VTT_dom"/>
    <property type="match status" value="1"/>
</dbReference>
<evidence type="ECO:0000259" key="2">
    <source>
        <dbReference type="Pfam" id="PF09335"/>
    </source>
</evidence>
<name>A0ABQ6TQH2_9BACT</name>
<accession>A0ABQ6TQH2</accession>
<dbReference type="PANTHER" id="PTHR46826:SF1">
    <property type="entry name" value="TVP38_TMEM64 FAMILY MEMBRANE PROTEIN YDJX"/>
    <property type="match status" value="1"/>
</dbReference>
<keyword evidence="1" id="KW-0472">Membrane</keyword>
<protein>
    <submittedName>
        <fullName evidence="3">TVP38/TMEM64 family protein</fullName>
    </submittedName>
</protein>
<evidence type="ECO:0000256" key="1">
    <source>
        <dbReference type="SAM" id="Phobius"/>
    </source>
</evidence>
<feature type="transmembrane region" description="Helical" evidence="1">
    <location>
        <begin position="200"/>
        <end position="217"/>
    </location>
</feature>
<keyword evidence="1" id="KW-0812">Transmembrane</keyword>
<comment type="caution">
    <text evidence="3">The sequence shown here is derived from an EMBL/GenBank/DDBJ whole genome shotgun (WGS) entry which is preliminary data.</text>
</comment>